<name>A0A3E3DZF5_9FIRM</name>
<dbReference type="Pfam" id="PF18936">
    <property type="entry name" value="DUF5684"/>
    <property type="match status" value="1"/>
</dbReference>
<reference evidence="2 3" key="1">
    <citation type="submission" date="2018-08" db="EMBL/GenBank/DDBJ databases">
        <title>A genome reference for cultivated species of the human gut microbiota.</title>
        <authorList>
            <person name="Zou Y."/>
            <person name="Xue W."/>
            <person name="Luo G."/>
        </authorList>
    </citation>
    <scope>NUCLEOTIDE SEQUENCE [LARGE SCALE GENOMIC DNA]</scope>
    <source>
        <strain evidence="2 3">AM25-6</strain>
    </source>
</reference>
<organism evidence="2 3">
    <name type="scientific">Anaerofustis stercorihominis</name>
    <dbReference type="NCBI Taxonomy" id="214853"/>
    <lineage>
        <taxon>Bacteria</taxon>
        <taxon>Bacillati</taxon>
        <taxon>Bacillota</taxon>
        <taxon>Clostridia</taxon>
        <taxon>Eubacteriales</taxon>
        <taxon>Eubacteriaceae</taxon>
        <taxon>Anaerofustis</taxon>
    </lineage>
</organism>
<dbReference type="AlphaFoldDB" id="A0A3E3DZF5"/>
<keyword evidence="1" id="KW-0472">Membrane</keyword>
<keyword evidence="1" id="KW-1133">Transmembrane helix</keyword>
<evidence type="ECO:0000313" key="3">
    <source>
        <dbReference type="Proteomes" id="UP000261212"/>
    </source>
</evidence>
<keyword evidence="1" id="KW-0812">Transmembrane</keyword>
<feature type="transmembrane region" description="Helical" evidence="1">
    <location>
        <begin position="63"/>
        <end position="86"/>
    </location>
</feature>
<proteinExistence type="predicted"/>
<accession>A0A3E3DZF5</accession>
<feature type="transmembrane region" description="Helical" evidence="1">
    <location>
        <begin position="93"/>
        <end position="113"/>
    </location>
</feature>
<evidence type="ECO:0000313" key="2">
    <source>
        <dbReference type="EMBL" id="RGD74456.1"/>
    </source>
</evidence>
<evidence type="ECO:0008006" key="4">
    <source>
        <dbReference type="Google" id="ProtNLM"/>
    </source>
</evidence>
<protein>
    <recommendedName>
        <fullName evidence="4">Signal peptidase I</fullName>
    </recommendedName>
</protein>
<evidence type="ECO:0000256" key="1">
    <source>
        <dbReference type="SAM" id="Phobius"/>
    </source>
</evidence>
<dbReference type="Proteomes" id="UP000261212">
    <property type="component" value="Unassembled WGS sequence"/>
</dbReference>
<gene>
    <name evidence="2" type="ORF">DW687_06730</name>
</gene>
<dbReference type="RefSeq" id="WP_117532171.1">
    <property type="nucleotide sequence ID" value="NZ_QUSM01000003.1"/>
</dbReference>
<sequence length="120" mass="13729">MKRGIVMDFYFDSPYISGLFIITVLLIIAWWRIFEKAGEAGWKALIPLYNTYILYKISMGSGWYFILLIIPFVNIAVYILMCMGLAKSFGKGIVFTLGLIFFSNIFMLILGYGSSEYLNS</sequence>
<feature type="transmembrane region" description="Helical" evidence="1">
    <location>
        <begin position="15"/>
        <end position="33"/>
    </location>
</feature>
<dbReference type="InterPro" id="IPR043739">
    <property type="entry name" value="DUF5684"/>
</dbReference>
<comment type="caution">
    <text evidence="2">The sequence shown here is derived from an EMBL/GenBank/DDBJ whole genome shotgun (WGS) entry which is preliminary data.</text>
</comment>
<dbReference type="EMBL" id="QUSM01000003">
    <property type="protein sequence ID" value="RGD74456.1"/>
    <property type="molecule type" value="Genomic_DNA"/>
</dbReference>